<evidence type="ECO:0000313" key="3">
    <source>
        <dbReference type="EMBL" id="POR33642.1"/>
    </source>
</evidence>
<dbReference type="Pfam" id="PF12222">
    <property type="entry name" value="PNGaseA"/>
    <property type="match status" value="1"/>
</dbReference>
<keyword evidence="1" id="KW-0732">Signal</keyword>
<feature type="chain" id="PRO_5015764550" evidence="1">
    <location>
        <begin position="17"/>
        <end position="732"/>
    </location>
</feature>
<sequence>MARFWGFALMAPAVLALGRARMRDAMRGVVDVVDNGFVGHGIAPRADEWTAKKPLRCFQVASPVMTPKGLVVDDEIIDFQSSNSSSCQVTLMDHVFANSYGQPFVANYEPPSCAFGRFLASRVIVNLTVVSEGRQYDRLAVMWLGDTEVWRTSTAEPKAHPGIVWTYWKDMSNYISLWRQPQTLIFDLGNLVNEKYTGSFNATLTATFIDEYLPGSQAPPADKIVPFSALRSSQNLGSAFTYPDEKAQSLITLPRNIKRAVASIAANGQADEEFWWSNVPEQGVKTFPNVTLPGLGSFREVRLWIDGGLAGLSWPYPVVFTGGISPPLHRPLVGIQAFDLREQEIDITPWLGLLCDGGQHNFTMEVVGDNDAVVHRYWVLSAKIFLWLNEEGSETTGSTPQVKVTEPDVKKRVSSSPNRCLKYKQTISRRELYIKSSIKRGEGANTTNTSWRQKFMMINDGYVKNGGNFQQVKALYKGEDVAEEEHLMYYYTSYQYPISTTYASKGPDWQYSLTLDANLTQGMELVVNGPTAFPNGIEPFTYKLREKHHGINIKTVRGGHAFFYQLNGGNGSGGFGSMHQSYALGARGFIDIADPKFVTEPLLYSRNVTVVNETITQDRQYVYMSGIGTIDRKSPAQVLVPGDDDQFAPMRTEGRGSSRVISGDRPVDHGKVLANPGALPPPVQVYRRETEEPTDENLGDVLDKLTDELKEELKEEVGKDWEEEICEKLGKR</sequence>
<keyword evidence="4" id="KW-1185">Reference proteome</keyword>
<protein>
    <submittedName>
        <fullName evidence="3">Peptide-N4-(N-acetyl-beta-glucosaminyl)asparagine amidase A</fullName>
    </submittedName>
</protein>
<dbReference type="Pfam" id="PF25156">
    <property type="entry name" value="PNGase_A_C"/>
    <property type="match status" value="1"/>
</dbReference>
<dbReference type="InterPro" id="IPR021102">
    <property type="entry name" value="PNGase_A"/>
</dbReference>
<dbReference type="OrthoDB" id="1612078at2759"/>
<feature type="signal peptide" evidence="1">
    <location>
        <begin position="1"/>
        <end position="16"/>
    </location>
</feature>
<dbReference type="PANTHER" id="PTHR31104">
    <property type="entry name" value="PEPTIDE-N4-(N-ACETYL-BETA-GLUCOSAMINYL)ASPARAGINE AMIDASE A PROTEIN"/>
    <property type="match status" value="1"/>
</dbReference>
<comment type="caution">
    <text evidence="3">The sequence shown here is derived from an EMBL/GenBank/DDBJ whole genome shotgun (WGS) entry which is preliminary data.</text>
</comment>
<reference evidence="3 4" key="1">
    <citation type="submission" date="2018-01" db="EMBL/GenBank/DDBJ databases">
        <title>Harnessing the power of phylogenomics to disentangle the directionality and signatures of interkingdom host jumping in the parasitic fungal genus Tolypocladium.</title>
        <authorList>
            <person name="Quandt C.A."/>
            <person name="Patterson W."/>
            <person name="Spatafora J.W."/>
        </authorList>
    </citation>
    <scope>NUCLEOTIDE SEQUENCE [LARGE SCALE GENOMIC DNA]</scope>
    <source>
        <strain evidence="3 4">NRBC 100945</strain>
    </source>
</reference>
<name>A0A2S4KTX6_9HYPO</name>
<organism evidence="3 4">
    <name type="scientific">Tolypocladium paradoxum</name>
    <dbReference type="NCBI Taxonomy" id="94208"/>
    <lineage>
        <taxon>Eukaryota</taxon>
        <taxon>Fungi</taxon>
        <taxon>Dikarya</taxon>
        <taxon>Ascomycota</taxon>
        <taxon>Pezizomycotina</taxon>
        <taxon>Sordariomycetes</taxon>
        <taxon>Hypocreomycetidae</taxon>
        <taxon>Hypocreales</taxon>
        <taxon>Ophiocordycipitaceae</taxon>
        <taxon>Tolypocladium</taxon>
    </lineage>
</organism>
<gene>
    <name evidence="3" type="ORF">TPAR_06156</name>
</gene>
<evidence type="ECO:0000256" key="1">
    <source>
        <dbReference type="SAM" id="SignalP"/>
    </source>
</evidence>
<dbReference type="AlphaFoldDB" id="A0A2S4KTX6"/>
<accession>A0A2S4KTX6</accession>
<proteinExistence type="predicted"/>
<evidence type="ECO:0000313" key="4">
    <source>
        <dbReference type="Proteomes" id="UP000237481"/>
    </source>
</evidence>
<dbReference type="Proteomes" id="UP000237481">
    <property type="component" value="Unassembled WGS sequence"/>
</dbReference>
<evidence type="ECO:0000259" key="2">
    <source>
        <dbReference type="Pfam" id="PF12222"/>
    </source>
</evidence>
<dbReference type="EMBL" id="PKSG01000669">
    <property type="protein sequence ID" value="POR33642.1"/>
    <property type="molecule type" value="Genomic_DNA"/>
</dbReference>
<feature type="domain" description="Peptide N-acetyl-beta-D-glucosaminyl asparaginase amidase A N-terminal" evidence="2">
    <location>
        <begin position="81"/>
        <end position="400"/>
    </location>
</feature>
<dbReference type="InterPro" id="IPR056948">
    <property type="entry name" value="PNGaseA_N"/>
</dbReference>